<evidence type="ECO:0000256" key="7">
    <source>
        <dbReference type="ARBA" id="ARBA00023136"/>
    </source>
</evidence>
<name>A0AAP0CK86_9ASTR</name>
<comment type="caution">
    <text evidence="10">The sequence shown here is derived from an EMBL/GenBank/DDBJ whole genome shotgun (WGS) entry which is preliminary data.</text>
</comment>
<dbReference type="InterPro" id="IPR044173">
    <property type="entry name" value="CASPL"/>
</dbReference>
<evidence type="ECO:0000256" key="5">
    <source>
        <dbReference type="ARBA" id="ARBA00022692"/>
    </source>
</evidence>
<dbReference type="Proteomes" id="UP001408789">
    <property type="component" value="Unassembled WGS sequence"/>
</dbReference>
<evidence type="ECO:0000256" key="1">
    <source>
        <dbReference type="ARBA" id="ARBA00004651"/>
    </source>
</evidence>
<feature type="transmembrane region" description="Helical" evidence="8">
    <location>
        <begin position="155"/>
        <end position="178"/>
    </location>
</feature>
<dbReference type="PANTHER" id="PTHR36488:SF8">
    <property type="entry name" value="CASP-LIKE PROTEIN 1U1"/>
    <property type="match status" value="1"/>
</dbReference>
<keyword evidence="5 8" id="KW-0812">Transmembrane</keyword>
<dbReference type="EMBL" id="JBCNJP010000025">
    <property type="protein sequence ID" value="KAK9054878.1"/>
    <property type="molecule type" value="Genomic_DNA"/>
</dbReference>
<evidence type="ECO:0000256" key="4">
    <source>
        <dbReference type="ARBA" id="ARBA00022475"/>
    </source>
</evidence>
<dbReference type="AlphaFoldDB" id="A0AAP0CK86"/>
<accession>A0AAP0CK86</accession>
<comment type="subcellular location">
    <subcellularLocation>
        <location evidence="1 8">Cell membrane</location>
        <topology evidence="1 8">Multi-pass membrane protein</topology>
    </subcellularLocation>
</comment>
<dbReference type="GO" id="GO:0005886">
    <property type="term" value="C:plasma membrane"/>
    <property type="evidence" value="ECO:0007669"/>
    <property type="project" value="UniProtKB-SubCell"/>
</dbReference>
<dbReference type="Pfam" id="PF04535">
    <property type="entry name" value="CASP_dom"/>
    <property type="match status" value="1"/>
</dbReference>
<sequence length="186" mass="20723">MANEPRFLRSTWWNRIYDVAHVGLRILANGFTTVSVVTILTSEQDIYMIDHIPIAKAHYRYSSALRFKLIADAVVSVFSLLSSILVYKKTKCSRADPKPSFHFNLLIADMVMMILVISGCAAATGVGFVALNGIEKPGISWLPICHLAPKFCRMATFSIVFSYAAFGCMILLTFLSAWKLKLLATH</sequence>
<dbReference type="InterPro" id="IPR006459">
    <property type="entry name" value="CASP/CASPL"/>
</dbReference>
<protein>
    <recommendedName>
        <fullName evidence="8">CASP-like protein</fullName>
    </recommendedName>
</protein>
<feature type="domain" description="Casparian strip membrane protein" evidence="9">
    <location>
        <begin position="18"/>
        <end position="167"/>
    </location>
</feature>
<evidence type="ECO:0000259" key="9">
    <source>
        <dbReference type="Pfam" id="PF04535"/>
    </source>
</evidence>
<comment type="subunit">
    <text evidence="3 8">Homodimer and heterodimers.</text>
</comment>
<evidence type="ECO:0000313" key="11">
    <source>
        <dbReference type="Proteomes" id="UP001408789"/>
    </source>
</evidence>
<evidence type="ECO:0000256" key="2">
    <source>
        <dbReference type="ARBA" id="ARBA00007651"/>
    </source>
</evidence>
<gene>
    <name evidence="10" type="ORF">SSX86_025957</name>
</gene>
<dbReference type="InterPro" id="IPR006702">
    <property type="entry name" value="CASP_dom"/>
</dbReference>
<dbReference type="PANTHER" id="PTHR36488">
    <property type="entry name" value="CASP-LIKE PROTEIN 1U1"/>
    <property type="match status" value="1"/>
</dbReference>
<comment type="similarity">
    <text evidence="2 8">Belongs to the Casparian strip membrane proteins (CASP) family.</text>
</comment>
<keyword evidence="11" id="KW-1185">Reference proteome</keyword>
<evidence type="ECO:0000256" key="6">
    <source>
        <dbReference type="ARBA" id="ARBA00022989"/>
    </source>
</evidence>
<feature type="transmembrane region" description="Helical" evidence="8">
    <location>
        <begin position="69"/>
        <end position="87"/>
    </location>
</feature>
<keyword evidence="4 8" id="KW-1003">Cell membrane</keyword>
<organism evidence="10 11">
    <name type="scientific">Deinandra increscens subsp. villosa</name>
    <dbReference type="NCBI Taxonomy" id="3103831"/>
    <lineage>
        <taxon>Eukaryota</taxon>
        <taxon>Viridiplantae</taxon>
        <taxon>Streptophyta</taxon>
        <taxon>Embryophyta</taxon>
        <taxon>Tracheophyta</taxon>
        <taxon>Spermatophyta</taxon>
        <taxon>Magnoliopsida</taxon>
        <taxon>eudicotyledons</taxon>
        <taxon>Gunneridae</taxon>
        <taxon>Pentapetalae</taxon>
        <taxon>asterids</taxon>
        <taxon>campanulids</taxon>
        <taxon>Asterales</taxon>
        <taxon>Asteraceae</taxon>
        <taxon>Asteroideae</taxon>
        <taxon>Heliantheae alliance</taxon>
        <taxon>Madieae</taxon>
        <taxon>Madiinae</taxon>
        <taxon>Deinandra</taxon>
    </lineage>
</organism>
<evidence type="ECO:0000256" key="8">
    <source>
        <dbReference type="RuleBase" id="RU361233"/>
    </source>
</evidence>
<comment type="caution">
    <text evidence="8">Lacks conserved residue(s) required for the propagation of feature annotation.</text>
</comment>
<reference evidence="10 11" key="1">
    <citation type="submission" date="2024-04" db="EMBL/GenBank/DDBJ databases">
        <title>The reference genome of an endangered Asteraceae, Deinandra increscens subsp. villosa, native to the Central Coast of California.</title>
        <authorList>
            <person name="Guilliams M."/>
            <person name="Hasenstab-Lehman K."/>
            <person name="Meyer R."/>
            <person name="Mcevoy S."/>
        </authorList>
    </citation>
    <scope>NUCLEOTIDE SEQUENCE [LARGE SCALE GENOMIC DNA]</scope>
    <source>
        <tissue evidence="10">Leaf</tissue>
    </source>
</reference>
<feature type="transmembrane region" description="Helical" evidence="8">
    <location>
        <begin position="107"/>
        <end position="134"/>
    </location>
</feature>
<evidence type="ECO:0000313" key="10">
    <source>
        <dbReference type="EMBL" id="KAK9054878.1"/>
    </source>
</evidence>
<keyword evidence="6 8" id="KW-1133">Transmembrane helix</keyword>
<evidence type="ECO:0000256" key="3">
    <source>
        <dbReference type="ARBA" id="ARBA00011489"/>
    </source>
</evidence>
<proteinExistence type="inferred from homology"/>
<keyword evidence="7 8" id="KW-0472">Membrane</keyword>
<dbReference type="NCBIfam" id="TIGR01569">
    <property type="entry name" value="A_tha_TIGR01569"/>
    <property type="match status" value="1"/>
</dbReference>